<keyword evidence="9" id="KW-1185">Reference proteome</keyword>
<dbReference type="Pfam" id="PF01544">
    <property type="entry name" value="CorA"/>
    <property type="match status" value="1"/>
</dbReference>
<feature type="compositionally biased region" description="Basic residues" evidence="6">
    <location>
        <begin position="222"/>
        <end position="232"/>
    </location>
</feature>
<dbReference type="InterPro" id="IPR045863">
    <property type="entry name" value="CorA_TM1_TM2"/>
</dbReference>
<gene>
    <name evidence="8" type="ORF">GOMPHAMPRED_003857</name>
</gene>
<evidence type="ECO:0000256" key="3">
    <source>
        <dbReference type="ARBA" id="ARBA00022692"/>
    </source>
</evidence>
<keyword evidence="5 7" id="KW-0472">Membrane</keyword>
<dbReference type="InterPro" id="IPR044089">
    <property type="entry name" value="Alr1-like"/>
</dbReference>
<dbReference type="AlphaFoldDB" id="A0A8H3FP29"/>
<dbReference type="GO" id="GO:0005886">
    <property type="term" value="C:plasma membrane"/>
    <property type="evidence" value="ECO:0007669"/>
    <property type="project" value="TreeGrafter"/>
</dbReference>
<name>A0A8H3FP29_9LECA</name>
<evidence type="ECO:0000256" key="5">
    <source>
        <dbReference type="ARBA" id="ARBA00023136"/>
    </source>
</evidence>
<dbReference type="OrthoDB" id="29879at2759"/>
<keyword evidence="4 7" id="KW-1133">Transmembrane helix</keyword>
<keyword evidence="3 7" id="KW-0812">Transmembrane</keyword>
<evidence type="ECO:0000256" key="4">
    <source>
        <dbReference type="ARBA" id="ARBA00022989"/>
    </source>
</evidence>
<organism evidence="8 9">
    <name type="scientific">Gomphillus americanus</name>
    <dbReference type="NCBI Taxonomy" id="1940652"/>
    <lineage>
        <taxon>Eukaryota</taxon>
        <taxon>Fungi</taxon>
        <taxon>Dikarya</taxon>
        <taxon>Ascomycota</taxon>
        <taxon>Pezizomycotina</taxon>
        <taxon>Lecanoromycetes</taxon>
        <taxon>OSLEUM clade</taxon>
        <taxon>Ostropomycetidae</taxon>
        <taxon>Ostropales</taxon>
        <taxon>Graphidaceae</taxon>
        <taxon>Gomphilloideae</taxon>
        <taxon>Gomphillus</taxon>
    </lineage>
</organism>
<evidence type="ECO:0000256" key="6">
    <source>
        <dbReference type="SAM" id="MobiDB-lite"/>
    </source>
</evidence>
<feature type="compositionally biased region" description="Low complexity" evidence="6">
    <location>
        <begin position="116"/>
        <end position="130"/>
    </location>
</feature>
<reference evidence="8" key="1">
    <citation type="submission" date="2021-03" db="EMBL/GenBank/DDBJ databases">
        <authorList>
            <person name="Tagirdzhanova G."/>
        </authorList>
    </citation>
    <scope>NUCLEOTIDE SEQUENCE</scope>
</reference>
<accession>A0A8H3FP29</accession>
<evidence type="ECO:0000256" key="7">
    <source>
        <dbReference type="SAM" id="Phobius"/>
    </source>
</evidence>
<feature type="transmembrane region" description="Helical" evidence="7">
    <location>
        <begin position="621"/>
        <end position="639"/>
    </location>
</feature>
<comment type="caution">
    <text evidence="8">The sequence shown here is derived from an EMBL/GenBank/DDBJ whole genome shotgun (WGS) entry which is preliminary data.</text>
</comment>
<dbReference type="Gene3D" id="3.30.460.20">
    <property type="entry name" value="CorA soluble domain-like"/>
    <property type="match status" value="1"/>
</dbReference>
<dbReference type="SUPFAM" id="SSF144083">
    <property type="entry name" value="Magnesium transport protein CorA, transmembrane region"/>
    <property type="match status" value="1"/>
</dbReference>
<dbReference type="PANTHER" id="PTHR21535">
    <property type="entry name" value="MAGNESIUM AND COBALT TRANSPORT PROTEIN/MITOCHONDRIAL IMPORT INNER MEMBRANE TRANSLOCASE SUBUNIT TIM8"/>
    <property type="match status" value="1"/>
</dbReference>
<dbReference type="GO" id="GO:0015095">
    <property type="term" value="F:magnesium ion transmembrane transporter activity"/>
    <property type="evidence" value="ECO:0007669"/>
    <property type="project" value="InterPro"/>
</dbReference>
<feature type="region of interest" description="Disordered" evidence="6">
    <location>
        <begin position="1"/>
        <end position="56"/>
    </location>
</feature>
<proteinExistence type="inferred from homology"/>
<evidence type="ECO:0000313" key="9">
    <source>
        <dbReference type="Proteomes" id="UP000664169"/>
    </source>
</evidence>
<feature type="region of interest" description="Disordered" evidence="6">
    <location>
        <begin position="112"/>
        <end position="174"/>
    </location>
</feature>
<dbReference type="EMBL" id="CAJPDQ010000023">
    <property type="protein sequence ID" value="CAF9925318.1"/>
    <property type="molecule type" value="Genomic_DNA"/>
</dbReference>
<dbReference type="PANTHER" id="PTHR21535:SF55">
    <property type="entry name" value="MAGNESIUM TRANSPORTER ALR1-RELATED"/>
    <property type="match status" value="1"/>
</dbReference>
<dbReference type="Gene3D" id="1.20.58.340">
    <property type="entry name" value="Magnesium transport protein CorA, transmembrane region"/>
    <property type="match status" value="2"/>
</dbReference>
<comment type="similarity">
    <text evidence="2">Belongs to the CorA metal ion transporter (MIT) (TC 1.A.35) family.</text>
</comment>
<dbReference type="FunFam" id="1.20.58.340:FF:000006">
    <property type="entry name" value="CorA family metal ion transporter"/>
    <property type="match status" value="1"/>
</dbReference>
<sequence length="645" mass="71933">MDSPPSEPLDTRFSTPVSELDDHRTPPAVQSIANMGPDTWPQSGSLHSPRHEGAAKVDTVATIPELPETAPKSRDFETAIIDDDKSVVDEQAVMQSPIRKFSRRIRENVGQIIGHSRASSSSTRSSSPNSVDAFAGPRIQERRGTFSSQGPSDFGGLQRTASGGTRAQRPIFDTASVRLPDHVTINPRPEEDVCFPVTEEPTKSFTIDYEEIEEFVALSTRGRPHIPTRQRHSFSSQDKRRPAGKPTPGNLLPEESNSFVNKMDSASLCKVQSGSSHLANEKQGIPSTDRGNGFDGPNRFSFFSSKMPQTIHAPEMGDLIVPGETFRDLFELPNENGAWWLDVLNPTEDELEMIQKAFGIHRLTAEDIEAQEIREKVELFHQYYFVCFRSFFPIEDHEDYLEPLSMYMVVFREGILTFTYKQSPHAAEVRKRIGKLRNYINLTADWICYALVDNIVDSFAPVLNNLEIEADTIEDSVYVAREEDLSQLLRRLGDCRKKVMTLLRLLGGKADVIKGFAKRCNEQFGVAPRGEIGLYLGDIQDHVITMMSNLAHFEKMLSRTHSNYFAQLSVDNLRQANRANEVLSKITLIASILVPLNLVCGLFGMNVAVPGGVNPGDPTDFYIICGCLGGFVVVSLIAAKRARWI</sequence>
<feature type="transmembrane region" description="Helical" evidence="7">
    <location>
        <begin position="586"/>
        <end position="609"/>
    </location>
</feature>
<dbReference type="CDD" id="cd12829">
    <property type="entry name" value="Alr1p-like"/>
    <property type="match status" value="1"/>
</dbReference>
<evidence type="ECO:0000256" key="2">
    <source>
        <dbReference type="ARBA" id="ARBA00009765"/>
    </source>
</evidence>
<protein>
    <submittedName>
        <fullName evidence="8">Uncharacterized protein</fullName>
    </submittedName>
</protein>
<dbReference type="InterPro" id="IPR002523">
    <property type="entry name" value="MgTranspt_CorA/ZnTranspt_ZntB"/>
</dbReference>
<feature type="region of interest" description="Disordered" evidence="6">
    <location>
        <begin position="271"/>
        <end position="293"/>
    </location>
</feature>
<evidence type="ECO:0000256" key="1">
    <source>
        <dbReference type="ARBA" id="ARBA00004141"/>
    </source>
</evidence>
<dbReference type="SUPFAM" id="SSF143865">
    <property type="entry name" value="CorA soluble domain-like"/>
    <property type="match status" value="1"/>
</dbReference>
<comment type="subcellular location">
    <subcellularLocation>
        <location evidence="1">Membrane</location>
        <topology evidence="1">Multi-pass membrane protein</topology>
    </subcellularLocation>
</comment>
<dbReference type="InterPro" id="IPR045861">
    <property type="entry name" value="CorA_cytoplasmic_dom"/>
</dbReference>
<dbReference type="GO" id="GO:0010961">
    <property type="term" value="P:intracellular magnesium ion homeostasis"/>
    <property type="evidence" value="ECO:0007669"/>
    <property type="project" value="TreeGrafter"/>
</dbReference>
<dbReference type="Proteomes" id="UP000664169">
    <property type="component" value="Unassembled WGS sequence"/>
</dbReference>
<evidence type="ECO:0000313" key="8">
    <source>
        <dbReference type="EMBL" id="CAF9925318.1"/>
    </source>
</evidence>
<feature type="region of interest" description="Disordered" evidence="6">
    <location>
        <begin position="219"/>
        <end position="257"/>
    </location>
</feature>